<feature type="transmembrane region" description="Helical" evidence="6">
    <location>
        <begin position="147"/>
        <end position="171"/>
    </location>
</feature>
<keyword evidence="5 6" id="KW-0472">Membrane</keyword>
<dbReference type="OrthoDB" id="5638726at2"/>
<feature type="transmembrane region" description="Helical" evidence="6">
    <location>
        <begin position="183"/>
        <end position="204"/>
    </location>
</feature>
<protein>
    <submittedName>
        <fullName evidence="7">Lysine transporter LysE</fullName>
    </submittedName>
</protein>
<dbReference type="Pfam" id="PF01810">
    <property type="entry name" value="LysE"/>
    <property type="match status" value="1"/>
</dbReference>
<dbReference type="AlphaFoldDB" id="A0A2H3KFY5"/>
<dbReference type="InterPro" id="IPR001123">
    <property type="entry name" value="LeuE-type"/>
</dbReference>
<evidence type="ECO:0000256" key="1">
    <source>
        <dbReference type="ARBA" id="ARBA00004651"/>
    </source>
</evidence>
<sequence length="206" mass="21201">MDYSLFVRGALFGLAIAAPVGPIGVLCIKRTLRDGQLTGFVSGLGAATADLIYGTIAVLGLSMLTSLLIGLSFWTRLLGGLFLIYLGIRTMREQPSDKAAQATARGLLGAYGSTLFLTITNPATIIAFAAIFAGLGIGSSAETPGEAILLIVGVGAGSALWWLMLSSAAGLLHGRLTPRVLRIVNLVSGVIITGFGLVALVSLIEV</sequence>
<accession>A0A2H3KFY5</accession>
<name>A0A2H3KFY5_9CHLR</name>
<evidence type="ECO:0000256" key="5">
    <source>
        <dbReference type="ARBA" id="ARBA00023136"/>
    </source>
</evidence>
<evidence type="ECO:0000313" key="7">
    <source>
        <dbReference type="EMBL" id="PDV96625.1"/>
    </source>
</evidence>
<keyword evidence="3 6" id="KW-0812">Transmembrane</keyword>
<dbReference type="EMBL" id="LYXE01000188">
    <property type="protein sequence ID" value="PDV96625.1"/>
    <property type="molecule type" value="Genomic_DNA"/>
</dbReference>
<feature type="transmembrane region" description="Helical" evidence="6">
    <location>
        <begin position="40"/>
        <end position="61"/>
    </location>
</feature>
<proteinExistence type="predicted"/>
<dbReference type="GO" id="GO:0005886">
    <property type="term" value="C:plasma membrane"/>
    <property type="evidence" value="ECO:0007669"/>
    <property type="project" value="UniProtKB-SubCell"/>
</dbReference>
<dbReference type="Proteomes" id="UP000220922">
    <property type="component" value="Unassembled WGS sequence"/>
</dbReference>
<dbReference type="RefSeq" id="WP_097655349.1">
    <property type="nucleotide sequence ID" value="NZ_LYXE01000188.1"/>
</dbReference>
<organism evidence="7 8">
    <name type="scientific">Candidatus Chloroploca asiatica</name>
    <dbReference type="NCBI Taxonomy" id="1506545"/>
    <lineage>
        <taxon>Bacteria</taxon>
        <taxon>Bacillati</taxon>
        <taxon>Chloroflexota</taxon>
        <taxon>Chloroflexia</taxon>
        <taxon>Chloroflexales</taxon>
        <taxon>Chloroflexineae</taxon>
        <taxon>Oscillochloridaceae</taxon>
        <taxon>Candidatus Chloroploca</taxon>
    </lineage>
</organism>
<keyword evidence="4 6" id="KW-1133">Transmembrane helix</keyword>
<dbReference type="PANTHER" id="PTHR30086:SF20">
    <property type="entry name" value="ARGININE EXPORTER PROTEIN ARGO-RELATED"/>
    <property type="match status" value="1"/>
</dbReference>
<evidence type="ECO:0000256" key="4">
    <source>
        <dbReference type="ARBA" id="ARBA00022989"/>
    </source>
</evidence>
<evidence type="ECO:0000256" key="6">
    <source>
        <dbReference type="SAM" id="Phobius"/>
    </source>
</evidence>
<keyword evidence="2" id="KW-1003">Cell membrane</keyword>
<feature type="transmembrane region" description="Helical" evidence="6">
    <location>
        <begin position="108"/>
        <end position="135"/>
    </location>
</feature>
<feature type="transmembrane region" description="Helical" evidence="6">
    <location>
        <begin position="6"/>
        <end position="28"/>
    </location>
</feature>
<keyword evidence="8" id="KW-1185">Reference proteome</keyword>
<gene>
    <name evidence="7" type="ORF">A9Q02_06645</name>
</gene>
<comment type="subcellular location">
    <subcellularLocation>
        <location evidence="1">Cell membrane</location>
        <topology evidence="1">Multi-pass membrane protein</topology>
    </subcellularLocation>
</comment>
<evidence type="ECO:0000313" key="8">
    <source>
        <dbReference type="Proteomes" id="UP000220922"/>
    </source>
</evidence>
<comment type="caution">
    <text evidence="7">The sequence shown here is derived from an EMBL/GenBank/DDBJ whole genome shotgun (WGS) entry which is preliminary data.</text>
</comment>
<evidence type="ECO:0000256" key="3">
    <source>
        <dbReference type="ARBA" id="ARBA00022692"/>
    </source>
</evidence>
<reference evidence="7 8" key="1">
    <citation type="submission" date="2016-05" db="EMBL/GenBank/DDBJ databases">
        <authorList>
            <person name="Lavstsen T."/>
            <person name="Jespersen J.S."/>
        </authorList>
    </citation>
    <scope>NUCLEOTIDE SEQUENCE [LARGE SCALE GENOMIC DNA]</scope>
    <source>
        <strain evidence="7 8">B7-9</strain>
    </source>
</reference>
<dbReference type="PANTHER" id="PTHR30086">
    <property type="entry name" value="ARGININE EXPORTER PROTEIN ARGO"/>
    <property type="match status" value="1"/>
</dbReference>
<dbReference type="GO" id="GO:0015171">
    <property type="term" value="F:amino acid transmembrane transporter activity"/>
    <property type="evidence" value="ECO:0007669"/>
    <property type="project" value="TreeGrafter"/>
</dbReference>
<evidence type="ECO:0000256" key="2">
    <source>
        <dbReference type="ARBA" id="ARBA00022475"/>
    </source>
</evidence>
<feature type="transmembrane region" description="Helical" evidence="6">
    <location>
        <begin position="67"/>
        <end position="88"/>
    </location>
</feature>